<keyword evidence="6" id="KW-0067">ATP-binding</keyword>
<evidence type="ECO:0000259" key="11">
    <source>
        <dbReference type="PROSITE" id="PS51192"/>
    </source>
</evidence>
<dbReference type="InterPro" id="IPR001650">
    <property type="entry name" value="Helicase_C-like"/>
</dbReference>
<dbReference type="FunFam" id="1.10.10.2130:FF:000001">
    <property type="entry name" value="Pre-mRNA-splicing factor ATP-dependent RNA helicase"/>
    <property type="match status" value="1"/>
</dbReference>
<evidence type="ECO:0000256" key="1">
    <source>
        <dbReference type="ARBA" id="ARBA00012552"/>
    </source>
</evidence>
<dbReference type="AlphaFoldDB" id="A0A7M7NTI3"/>
<dbReference type="FunFam" id="3.40.50.300:FF:006066">
    <property type="entry name" value="Predicted protein"/>
    <property type="match status" value="1"/>
</dbReference>
<dbReference type="CTD" id="281429"/>
<evidence type="ECO:0000256" key="2">
    <source>
        <dbReference type="ARBA" id="ARBA00022664"/>
    </source>
</evidence>
<feature type="domain" description="Helicase C-terminal" evidence="12">
    <location>
        <begin position="298"/>
        <end position="478"/>
    </location>
</feature>
<accession>A0A7M7NTI3</accession>
<dbReference type="GO" id="GO:0005681">
    <property type="term" value="C:spliceosomal complex"/>
    <property type="evidence" value="ECO:0000318"/>
    <property type="project" value="GO_Central"/>
</dbReference>
<organism evidence="13 14">
    <name type="scientific">Strongylocentrotus purpuratus</name>
    <name type="common">Purple sea urchin</name>
    <dbReference type="NCBI Taxonomy" id="7668"/>
    <lineage>
        <taxon>Eukaryota</taxon>
        <taxon>Metazoa</taxon>
        <taxon>Echinodermata</taxon>
        <taxon>Eleutherozoa</taxon>
        <taxon>Echinozoa</taxon>
        <taxon>Echinoidea</taxon>
        <taxon>Euechinoidea</taxon>
        <taxon>Echinacea</taxon>
        <taxon>Camarodonta</taxon>
        <taxon>Echinidea</taxon>
        <taxon>Strongylocentrotidae</taxon>
        <taxon>Strongylocentrotus</taxon>
    </lineage>
</organism>
<evidence type="ECO:0000256" key="3">
    <source>
        <dbReference type="ARBA" id="ARBA00022741"/>
    </source>
</evidence>
<keyword evidence="5" id="KW-0347">Helicase</keyword>
<evidence type="ECO:0000313" key="14">
    <source>
        <dbReference type="Proteomes" id="UP000007110"/>
    </source>
</evidence>
<dbReference type="PROSITE" id="PS00690">
    <property type="entry name" value="DEAH_ATP_HELICASE"/>
    <property type="match status" value="1"/>
</dbReference>
<dbReference type="GO" id="GO:0003724">
    <property type="term" value="F:RNA helicase activity"/>
    <property type="evidence" value="ECO:0007669"/>
    <property type="project" value="UniProtKB-EC"/>
</dbReference>
<dbReference type="GO" id="GO:0003723">
    <property type="term" value="F:RNA binding"/>
    <property type="evidence" value="ECO:0000318"/>
    <property type="project" value="GO_Central"/>
</dbReference>
<evidence type="ECO:0000313" key="13">
    <source>
        <dbReference type="EnsemblMetazoa" id="XP_030841495"/>
    </source>
</evidence>
<dbReference type="InterPro" id="IPR011709">
    <property type="entry name" value="DEAD-box_helicase_OB_fold"/>
</dbReference>
<dbReference type="OrthoDB" id="10253254at2759"/>
<keyword evidence="14" id="KW-1185">Reference proteome</keyword>
<proteinExistence type="inferred from homology"/>
<dbReference type="PROSITE" id="PS51194">
    <property type="entry name" value="HELICASE_CTER"/>
    <property type="match status" value="1"/>
</dbReference>
<keyword evidence="3" id="KW-0547">Nucleotide-binding</keyword>
<dbReference type="Gene3D" id="3.40.50.300">
    <property type="entry name" value="P-loop containing nucleotide triphosphate hydrolases"/>
    <property type="match status" value="2"/>
</dbReference>
<evidence type="ECO:0000256" key="4">
    <source>
        <dbReference type="ARBA" id="ARBA00022801"/>
    </source>
</evidence>
<dbReference type="InParanoid" id="A0A7M7NTI3"/>
<evidence type="ECO:0000256" key="8">
    <source>
        <dbReference type="ARBA" id="ARBA00024333"/>
    </source>
</evidence>
<feature type="region of interest" description="Disordered" evidence="10">
    <location>
        <begin position="1"/>
        <end position="61"/>
    </location>
</feature>
<dbReference type="GO" id="GO:0008380">
    <property type="term" value="P:RNA splicing"/>
    <property type="evidence" value="ECO:0007669"/>
    <property type="project" value="UniProtKB-KW"/>
</dbReference>
<dbReference type="Pfam" id="PF04408">
    <property type="entry name" value="WHD_HA2"/>
    <property type="match status" value="1"/>
</dbReference>
<dbReference type="FunFam" id="1.20.120.1080:FF:000003">
    <property type="entry name" value="Pre-mRNA-splicing factor ATP-dependent RNA helicase PRP43"/>
    <property type="match status" value="1"/>
</dbReference>
<dbReference type="InterPro" id="IPR027417">
    <property type="entry name" value="P-loop_NTPase"/>
</dbReference>
<comment type="catalytic activity">
    <reaction evidence="9">
        <text>ATP + H2O = ADP + phosphate + H(+)</text>
        <dbReference type="Rhea" id="RHEA:13065"/>
        <dbReference type="ChEBI" id="CHEBI:15377"/>
        <dbReference type="ChEBI" id="CHEBI:15378"/>
        <dbReference type="ChEBI" id="CHEBI:30616"/>
        <dbReference type="ChEBI" id="CHEBI:43474"/>
        <dbReference type="ChEBI" id="CHEBI:456216"/>
        <dbReference type="EC" id="3.6.4.13"/>
    </reaction>
</comment>
<dbReference type="InterPro" id="IPR002464">
    <property type="entry name" value="DNA/RNA_helicase_DEAH_CS"/>
</dbReference>
<reference evidence="13" key="2">
    <citation type="submission" date="2021-01" db="UniProtKB">
        <authorList>
            <consortium name="EnsemblMetazoa"/>
        </authorList>
    </citation>
    <scope>IDENTIFICATION</scope>
</reference>
<dbReference type="GO" id="GO:0016787">
    <property type="term" value="F:hydrolase activity"/>
    <property type="evidence" value="ECO:0007669"/>
    <property type="project" value="UniProtKB-KW"/>
</dbReference>
<dbReference type="InterPro" id="IPR014001">
    <property type="entry name" value="Helicase_ATP-bd"/>
</dbReference>
<dbReference type="KEGG" id="spu:105439037"/>
<protein>
    <recommendedName>
        <fullName evidence="1">RNA helicase</fullName>
        <ecNumber evidence="1">3.6.4.13</ecNumber>
    </recommendedName>
</protein>
<dbReference type="Pfam" id="PF00271">
    <property type="entry name" value="Helicase_C"/>
    <property type="match status" value="1"/>
</dbReference>
<evidence type="ECO:0000256" key="6">
    <source>
        <dbReference type="ARBA" id="ARBA00022840"/>
    </source>
</evidence>
<dbReference type="Pfam" id="PF07717">
    <property type="entry name" value="OB_NTP_bind"/>
    <property type="match status" value="1"/>
</dbReference>
<evidence type="ECO:0000256" key="7">
    <source>
        <dbReference type="ARBA" id="ARBA00023187"/>
    </source>
</evidence>
<dbReference type="PANTHER" id="PTHR18934:SF109">
    <property type="entry name" value="ATP-DEPENDENT RNA HELICASE DHX15 HOMOLOG"/>
    <property type="match status" value="1"/>
</dbReference>
<keyword evidence="2" id="KW-0507">mRNA processing</keyword>
<dbReference type="InterPro" id="IPR048333">
    <property type="entry name" value="HA2_WH"/>
</dbReference>
<dbReference type="InterPro" id="IPR044756">
    <property type="entry name" value="DHX15_DEXHc"/>
</dbReference>
<dbReference type="GO" id="GO:0005524">
    <property type="term" value="F:ATP binding"/>
    <property type="evidence" value="ECO:0007669"/>
    <property type="project" value="UniProtKB-KW"/>
</dbReference>
<evidence type="ECO:0000256" key="10">
    <source>
        <dbReference type="SAM" id="MobiDB-lite"/>
    </source>
</evidence>
<dbReference type="EC" id="3.6.4.13" evidence="1"/>
<dbReference type="SUPFAM" id="SSF52540">
    <property type="entry name" value="P-loop containing nucleoside triphosphate hydrolases"/>
    <property type="match status" value="1"/>
</dbReference>
<dbReference type="EnsemblMetazoa" id="XM_030985635">
    <property type="protein sequence ID" value="XP_030841495"/>
    <property type="gene ID" value="LOC105439037"/>
</dbReference>
<dbReference type="KEGG" id="spu:373417"/>
<comment type="similarity">
    <text evidence="8">Belongs to the DEAD box helicase family. DEAH subfamily. DDX15/PRP43 sub-subfamily.</text>
</comment>
<evidence type="ECO:0000259" key="12">
    <source>
        <dbReference type="PROSITE" id="PS51194"/>
    </source>
</evidence>
<dbReference type="PROSITE" id="PS51192">
    <property type="entry name" value="HELICASE_ATP_BIND_1"/>
    <property type="match status" value="1"/>
</dbReference>
<dbReference type="GeneID" id="105439037"/>
<name>A0A7M7NTI3_STRPU</name>
<evidence type="ECO:0000256" key="5">
    <source>
        <dbReference type="ARBA" id="ARBA00022806"/>
    </source>
</evidence>
<feature type="domain" description="Helicase ATP-binding" evidence="11">
    <location>
        <begin position="105"/>
        <end position="273"/>
    </location>
</feature>
<dbReference type="Gene3D" id="1.20.120.1080">
    <property type="match status" value="1"/>
</dbReference>
<dbReference type="CDD" id="cd17973">
    <property type="entry name" value="DEXHc_DHX15"/>
    <property type="match status" value="1"/>
</dbReference>
<dbReference type="OMA" id="MKVYPLY"/>
<sequence length="750" mass="85956">MSKRRLDIDDSYSKRKGESDYRDRDRDREKRDRDDDRGDRDRDRRDRDRDKTRWESAGVTSAPMSIPTSTVAINPLSLTPYSQRYFTILAKRKTLPVWEYKDKFMQMLEEQKIIVLVGETGSGKTTQIPQWCMEYVRKKFPVNSMKIVACTQPRRVAAMSVAQRVADEVDVVLGQEVGYSIRFEDCTSNKTLVKYMTDGMLLREGMTDPLLERYGVILLDEAHERTVATDILMGLLKEVEKQRSDLKLVVMSATLDAGKFQHYFDNAPLMTVPGRTHPVEIFYTPEPERDYLEAAIRTVVQIHMCEEVEGDVLLFLTGQEEIEEACKRIKREVDNLGPEVGDLKTIPLYSTLPPAMQQRIFEHAPPNKANGAIGRKVVVSTNIAETSLTIDGVVFVIDPGFAKQKVYNPRIRVESLLVSPISKASAQQRAGRAGRTRPGKCFRLYTEKAYDSEMQDNTYPEILRSNLGTVVLQLKKLGIDDLVHFDFMDPPAPETLMRALELLNYLGALDDSGDLTRLGSMMAEFPLDPQLAKMVIASTDYSCSNEILSVTAMLSVPQCFLRPNEAKKLADEAKMRFAHIDGDHLTLLNVYHAFKQNNEDPQWCYDNFIQYRSLKSADSVRQQLARIMDRFALQRTSTNFNSKDYYLNIRKALVNGFFMQVAHLERTGHYLTVKDNQVVQLHPSTCLDHKPEWVLYNEFVLTTKNYVRTVTDIKADWLMRLAPQYYDMPNFPQCEAKRILEKIAMKIQGC</sequence>
<dbReference type="InterPro" id="IPR007502">
    <property type="entry name" value="Helicase-assoc_dom"/>
</dbReference>
<dbReference type="SMART" id="SM00490">
    <property type="entry name" value="HELICc"/>
    <property type="match status" value="1"/>
</dbReference>
<dbReference type="Proteomes" id="UP000007110">
    <property type="component" value="Unassembled WGS sequence"/>
</dbReference>
<dbReference type="FunCoup" id="A0A7M7NTI3">
    <property type="interactions" value="2267"/>
</dbReference>
<dbReference type="FunFam" id="3.40.50.300:FF:000324">
    <property type="entry name" value="pre-mRNA-splicing factor ATP-dependent RNA helicase DHX15"/>
    <property type="match status" value="1"/>
</dbReference>
<dbReference type="SMART" id="SM00847">
    <property type="entry name" value="HA2"/>
    <property type="match status" value="1"/>
</dbReference>
<dbReference type="RefSeq" id="NP_001116971.1">
    <property type="nucleotide sequence ID" value="NM_001123499.2"/>
</dbReference>
<dbReference type="Pfam" id="PF21010">
    <property type="entry name" value="HA2_C"/>
    <property type="match status" value="1"/>
</dbReference>
<dbReference type="SMART" id="SM00487">
    <property type="entry name" value="DEXDc"/>
    <property type="match status" value="1"/>
</dbReference>
<dbReference type="EnsemblMetazoa" id="NM_001123499">
    <property type="protein sequence ID" value="NP_001116971"/>
    <property type="gene ID" value="GeneID_373417"/>
</dbReference>
<dbReference type="Pfam" id="PF00270">
    <property type="entry name" value="DEAD"/>
    <property type="match status" value="1"/>
</dbReference>
<feature type="compositionally biased region" description="Basic and acidic residues" evidence="10">
    <location>
        <begin position="1"/>
        <end position="54"/>
    </location>
</feature>
<dbReference type="GeneID" id="373417"/>
<reference evidence="14" key="1">
    <citation type="submission" date="2015-02" db="EMBL/GenBank/DDBJ databases">
        <title>Genome sequencing for Strongylocentrotus purpuratus.</title>
        <authorList>
            <person name="Murali S."/>
            <person name="Liu Y."/>
            <person name="Vee V."/>
            <person name="English A."/>
            <person name="Wang M."/>
            <person name="Skinner E."/>
            <person name="Han Y."/>
            <person name="Muzny D.M."/>
            <person name="Worley K.C."/>
            <person name="Gibbs R.A."/>
        </authorList>
    </citation>
    <scope>NUCLEOTIDE SEQUENCE</scope>
</reference>
<dbReference type="InterPro" id="IPR011545">
    <property type="entry name" value="DEAD/DEAH_box_helicase_dom"/>
</dbReference>
<dbReference type="GO" id="GO:0006397">
    <property type="term" value="P:mRNA processing"/>
    <property type="evidence" value="ECO:0007669"/>
    <property type="project" value="UniProtKB-KW"/>
</dbReference>
<dbReference type="PANTHER" id="PTHR18934">
    <property type="entry name" value="ATP-DEPENDENT RNA HELICASE"/>
    <property type="match status" value="1"/>
</dbReference>
<keyword evidence="4" id="KW-0378">Hydrolase</keyword>
<evidence type="ECO:0000256" key="9">
    <source>
        <dbReference type="ARBA" id="ARBA00047984"/>
    </source>
</evidence>
<dbReference type="CDD" id="cd18791">
    <property type="entry name" value="SF2_C_RHA"/>
    <property type="match status" value="1"/>
</dbReference>
<dbReference type="GO" id="GO:0004386">
    <property type="term" value="F:helicase activity"/>
    <property type="evidence" value="ECO:0000318"/>
    <property type="project" value="GO_Central"/>
</dbReference>
<dbReference type="RefSeq" id="XP_030841495.1">
    <property type="nucleotide sequence ID" value="XM_030985635.1"/>
</dbReference>
<keyword evidence="7" id="KW-0508">mRNA splicing</keyword>